<dbReference type="RefSeq" id="WP_220197997.1">
    <property type="nucleotide sequence ID" value="NZ_BNJF01000004.1"/>
</dbReference>
<dbReference type="AlphaFoldDB" id="A0A8J3I7Z7"/>
<evidence type="ECO:0000313" key="2">
    <source>
        <dbReference type="Proteomes" id="UP000612362"/>
    </source>
</evidence>
<gene>
    <name evidence="1" type="ORF">KSX_69960</name>
</gene>
<dbReference type="EMBL" id="BNJF01000004">
    <property type="protein sequence ID" value="GHO48833.1"/>
    <property type="molecule type" value="Genomic_DNA"/>
</dbReference>
<protein>
    <submittedName>
        <fullName evidence="1">Uncharacterized protein</fullName>
    </submittedName>
</protein>
<evidence type="ECO:0000313" key="1">
    <source>
        <dbReference type="EMBL" id="GHO48833.1"/>
    </source>
</evidence>
<name>A0A8J3I7Z7_9CHLR</name>
<dbReference type="Proteomes" id="UP000612362">
    <property type="component" value="Unassembled WGS sequence"/>
</dbReference>
<reference evidence="1" key="1">
    <citation type="submission" date="2020-10" db="EMBL/GenBank/DDBJ databases">
        <title>Taxonomic study of unclassified bacteria belonging to the class Ktedonobacteria.</title>
        <authorList>
            <person name="Yabe S."/>
            <person name="Wang C.M."/>
            <person name="Zheng Y."/>
            <person name="Sakai Y."/>
            <person name="Cavaletti L."/>
            <person name="Monciardini P."/>
            <person name="Donadio S."/>
        </authorList>
    </citation>
    <scope>NUCLEOTIDE SEQUENCE</scope>
    <source>
        <strain evidence="1">SOSP1-1</strain>
    </source>
</reference>
<keyword evidence="2" id="KW-1185">Reference proteome</keyword>
<accession>A0A8J3I7Z7</accession>
<proteinExistence type="predicted"/>
<comment type="caution">
    <text evidence="1">The sequence shown here is derived from an EMBL/GenBank/DDBJ whole genome shotgun (WGS) entry which is preliminary data.</text>
</comment>
<sequence>MVEKDNDRKTLVELISSLQQGRHVCGDLGNGQVAYVFRREENGHIINIYGYCPDDPSSGILYDPCVLDDPQDHESLLYPDSAYEPVWSPCTIPSELMRQFLLRADAQEAWFRENRARIHLAFLKQRYKHSESHNPEQM</sequence>
<organism evidence="1 2">
    <name type="scientific">Ktedonospora formicarum</name>
    <dbReference type="NCBI Taxonomy" id="2778364"/>
    <lineage>
        <taxon>Bacteria</taxon>
        <taxon>Bacillati</taxon>
        <taxon>Chloroflexota</taxon>
        <taxon>Ktedonobacteria</taxon>
        <taxon>Ktedonobacterales</taxon>
        <taxon>Ktedonobacteraceae</taxon>
        <taxon>Ktedonospora</taxon>
    </lineage>
</organism>